<keyword evidence="1" id="KW-0472">Membrane</keyword>
<organism evidence="2 3">
    <name type="scientific">Sphingomonas immobilis</name>
    <dbReference type="NCBI Taxonomy" id="3063997"/>
    <lineage>
        <taxon>Bacteria</taxon>
        <taxon>Pseudomonadati</taxon>
        <taxon>Pseudomonadota</taxon>
        <taxon>Alphaproteobacteria</taxon>
        <taxon>Sphingomonadales</taxon>
        <taxon>Sphingomonadaceae</taxon>
        <taxon>Sphingomonas</taxon>
    </lineage>
</organism>
<gene>
    <name evidence="2" type="ORF">Q5H94_18950</name>
</gene>
<dbReference type="RefSeq" id="WP_304562813.1">
    <property type="nucleotide sequence ID" value="NZ_JAUQSZ010000016.1"/>
</dbReference>
<proteinExistence type="predicted"/>
<comment type="caution">
    <text evidence="2">The sequence shown here is derived from an EMBL/GenBank/DDBJ whole genome shotgun (WGS) entry which is preliminary data.</text>
</comment>
<sequence>MRRTIVEVLFLALGLSVAVVIACAATWAVGGISRTVWPIAFAAMAIEVLLQIGPIRRAWRADRAGRVQTIHNDG</sequence>
<name>A0ABT9A5B2_9SPHN</name>
<keyword evidence="1" id="KW-0812">Transmembrane</keyword>
<evidence type="ECO:0000313" key="3">
    <source>
        <dbReference type="Proteomes" id="UP001176468"/>
    </source>
</evidence>
<keyword evidence="3" id="KW-1185">Reference proteome</keyword>
<dbReference type="PROSITE" id="PS51257">
    <property type="entry name" value="PROKAR_LIPOPROTEIN"/>
    <property type="match status" value="1"/>
</dbReference>
<evidence type="ECO:0000313" key="2">
    <source>
        <dbReference type="EMBL" id="MDO7844415.1"/>
    </source>
</evidence>
<keyword evidence="1" id="KW-1133">Transmembrane helix</keyword>
<evidence type="ECO:0000256" key="1">
    <source>
        <dbReference type="SAM" id="Phobius"/>
    </source>
</evidence>
<protein>
    <submittedName>
        <fullName evidence="2">Uncharacterized protein</fullName>
    </submittedName>
</protein>
<dbReference type="Proteomes" id="UP001176468">
    <property type="component" value="Unassembled WGS sequence"/>
</dbReference>
<accession>A0ABT9A5B2</accession>
<dbReference type="EMBL" id="JAUQSZ010000016">
    <property type="protein sequence ID" value="MDO7844415.1"/>
    <property type="molecule type" value="Genomic_DNA"/>
</dbReference>
<feature type="transmembrane region" description="Helical" evidence="1">
    <location>
        <begin position="34"/>
        <end position="53"/>
    </location>
</feature>
<reference evidence="2" key="1">
    <citation type="submission" date="2023-07" db="EMBL/GenBank/DDBJ databases">
        <authorList>
            <person name="Kim M.K."/>
        </authorList>
    </citation>
    <scope>NUCLEOTIDE SEQUENCE</scope>
    <source>
        <strain evidence="2">CA1-15</strain>
    </source>
</reference>